<reference evidence="2" key="1">
    <citation type="journal article" date="2020" name="Stud. Mycol.">
        <title>101 Dothideomycetes genomes: a test case for predicting lifestyles and emergence of pathogens.</title>
        <authorList>
            <person name="Haridas S."/>
            <person name="Albert R."/>
            <person name="Binder M."/>
            <person name="Bloem J."/>
            <person name="Labutti K."/>
            <person name="Salamov A."/>
            <person name="Andreopoulos B."/>
            <person name="Baker S."/>
            <person name="Barry K."/>
            <person name="Bills G."/>
            <person name="Bluhm B."/>
            <person name="Cannon C."/>
            <person name="Castanera R."/>
            <person name="Culley D."/>
            <person name="Daum C."/>
            <person name="Ezra D."/>
            <person name="Gonzalez J."/>
            <person name="Henrissat B."/>
            <person name="Kuo A."/>
            <person name="Liang C."/>
            <person name="Lipzen A."/>
            <person name="Lutzoni F."/>
            <person name="Magnuson J."/>
            <person name="Mondo S."/>
            <person name="Nolan M."/>
            <person name="Ohm R."/>
            <person name="Pangilinan J."/>
            <person name="Park H.-J."/>
            <person name="Ramirez L."/>
            <person name="Alfaro M."/>
            <person name="Sun H."/>
            <person name="Tritt A."/>
            <person name="Yoshinaga Y."/>
            <person name="Zwiers L.-H."/>
            <person name="Turgeon B."/>
            <person name="Goodwin S."/>
            <person name="Spatafora J."/>
            <person name="Crous P."/>
            <person name="Grigoriev I."/>
        </authorList>
    </citation>
    <scope>NUCLEOTIDE SEQUENCE</scope>
    <source>
        <strain evidence="2">CBS 116005</strain>
    </source>
</reference>
<organism evidence="2 3">
    <name type="scientific">Teratosphaeria nubilosa</name>
    <dbReference type="NCBI Taxonomy" id="161662"/>
    <lineage>
        <taxon>Eukaryota</taxon>
        <taxon>Fungi</taxon>
        <taxon>Dikarya</taxon>
        <taxon>Ascomycota</taxon>
        <taxon>Pezizomycotina</taxon>
        <taxon>Dothideomycetes</taxon>
        <taxon>Dothideomycetidae</taxon>
        <taxon>Mycosphaerellales</taxon>
        <taxon>Teratosphaeriaceae</taxon>
        <taxon>Teratosphaeria</taxon>
    </lineage>
</organism>
<dbReference type="AlphaFoldDB" id="A0A6G1L8W1"/>
<feature type="region of interest" description="Disordered" evidence="1">
    <location>
        <begin position="120"/>
        <end position="140"/>
    </location>
</feature>
<sequence>MKATCTYNLLCIRDGVWEGAFSRRELEIIIILAAAPTITTLPPAHRQHSSLSTYSIMQYHTPHPNTRQHQKKNKKKATLKPLPEAHRTPNTDHLAISRNPTRQLPAVHIPGFTYIPQAPPIPPNGYTRQPAPASRPKPATRLHTYLKRVRHNA</sequence>
<feature type="region of interest" description="Disordered" evidence="1">
    <location>
        <begin position="62"/>
        <end position="95"/>
    </location>
</feature>
<accession>A0A6G1L8W1</accession>
<evidence type="ECO:0000313" key="3">
    <source>
        <dbReference type="Proteomes" id="UP000799436"/>
    </source>
</evidence>
<keyword evidence="3" id="KW-1185">Reference proteome</keyword>
<feature type="compositionally biased region" description="Basic residues" evidence="1">
    <location>
        <begin position="66"/>
        <end position="78"/>
    </location>
</feature>
<proteinExistence type="predicted"/>
<dbReference type="EMBL" id="ML995834">
    <property type="protein sequence ID" value="KAF2769371.1"/>
    <property type="molecule type" value="Genomic_DNA"/>
</dbReference>
<dbReference type="Proteomes" id="UP000799436">
    <property type="component" value="Unassembled WGS sequence"/>
</dbReference>
<gene>
    <name evidence="2" type="ORF">EJ03DRAFT_95382</name>
</gene>
<protein>
    <submittedName>
        <fullName evidence="2">Uncharacterized protein</fullName>
    </submittedName>
</protein>
<evidence type="ECO:0000256" key="1">
    <source>
        <dbReference type="SAM" id="MobiDB-lite"/>
    </source>
</evidence>
<evidence type="ECO:0000313" key="2">
    <source>
        <dbReference type="EMBL" id="KAF2769371.1"/>
    </source>
</evidence>
<name>A0A6G1L8W1_9PEZI</name>